<sequence length="318" mass="34182">MENVIERIDPQLRAAAEKIESAVAGIVWSDQTLPAIRAMLAAMNPAEPLPDVMVEERMVPVGGDNPDVKIFIINAADGQKRPGILHSHGGGTIAGSAYLSVPRLQKLARDEGWVIVTVEYRLSPETPYKGVIEDHYAALRWMHANASELGLNPDKIAVMGESAGGGNAARLALTARDRKEVPLAAQILIYPMLDDRTGSTVKVPDFIGAILWTPQANQYGWSSFLGMPAGSDDTPPEAVPSRQTDLSGLPPTFIGVGALDLFVFEDTEYARRLIEAGVPTKLLVSPGAYHGFDQLAPDADISKEFAAVQMSALRSAFK</sequence>
<name>A0ABT3Q7H7_9PROT</name>
<dbReference type="Proteomes" id="UP001526446">
    <property type="component" value="Unassembled WGS sequence"/>
</dbReference>
<dbReference type="InterPro" id="IPR050300">
    <property type="entry name" value="GDXG_lipolytic_enzyme"/>
</dbReference>
<keyword evidence="4" id="KW-1185">Reference proteome</keyword>
<evidence type="ECO:0000313" key="3">
    <source>
        <dbReference type="EMBL" id="MCX2561247.1"/>
    </source>
</evidence>
<dbReference type="Gene3D" id="3.40.50.1820">
    <property type="entry name" value="alpha/beta hydrolase"/>
    <property type="match status" value="1"/>
</dbReference>
<accession>A0ABT3Q7H7</accession>
<dbReference type="PANTHER" id="PTHR48081">
    <property type="entry name" value="AB HYDROLASE SUPERFAMILY PROTEIN C4A8.06C"/>
    <property type="match status" value="1"/>
</dbReference>
<evidence type="ECO:0000259" key="2">
    <source>
        <dbReference type="Pfam" id="PF07859"/>
    </source>
</evidence>
<organism evidence="3 4">
    <name type="scientific">Acetobacter farinalis</name>
    <dbReference type="NCBI Taxonomy" id="1260984"/>
    <lineage>
        <taxon>Bacteria</taxon>
        <taxon>Pseudomonadati</taxon>
        <taxon>Pseudomonadota</taxon>
        <taxon>Alphaproteobacteria</taxon>
        <taxon>Acetobacterales</taxon>
        <taxon>Acetobacteraceae</taxon>
        <taxon>Acetobacter</taxon>
    </lineage>
</organism>
<feature type="domain" description="Alpha/beta hydrolase fold-3" evidence="2">
    <location>
        <begin position="84"/>
        <end position="292"/>
    </location>
</feature>
<reference evidence="3 4" key="1">
    <citation type="submission" date="2022-11" db="EMBL/GenBank/DDBJ databases">
        <title>Genome sequencing of Acetobacter type strain.</title>
        <authorList>
            <person name="Heo J."/>
            <person name="Lee D."/>
            <person name="Han B.-H."/>
            <person name="Hong S.-B."/>
            <person name="Kwon S.-W."/>
        </authorList>
    </citation>
    <scope>NUCLEOTIDE SEQUENCE [LARGE SCALE GENOMIC DNA]</scope>
    <source>
        <strain evidence="3 4">KACC 21251</strain>
    </source>
</reference>
<comment type="caution">
    <text evidence="3">The sequence shown here is derived from an EMBL/GenBank/DDBJ whole genome shotgun (WGS) entry which is preliminary data.</text>
</comment>
<protein>
    <submittedName>
        <fullName evidence="3">Alpha/beta hydrolase</fullName>
    </submittedName>
</protein>
<evidence type="ECO:0000313" key="4">
    <source>
        <dbReference type="Proteomes" id="UP001526446"/>
    </source>
</evidence>
<proteinExistence type="predicted"/>
<gene>
    <name evidence="3" type="ORF">OQ252_07535</name>
</gene>
<dbReference type="RefSeq" id="WP_166121527.1">
    <property type="nucleotide sequence ID" value="NZ_JAPIUX010000005.1"/>
</dbReference>
<dbReference type="PANTHER" id="PTHR48081:SF8">
    <property type="entry name" value="ALPHA_BETA HYDROLASE FOLD-3 DOMAIN-CONTAINING PROTEIN-RELATED"/>
    <property type="match status" value="1"/>
</dbReference>
<dbReference type="SUPFAM" id="SSF53474">
    <property type="entry name" value="alpha/beta-Hydrolases"/>
    <property type="match status" value="1"/>
</dbReference>
<dbReference type="GO" id="GO:0016787">
    <property type="term" value="F:hydrolase activity"/>
    <property type="evidence" value="ECO:0007669"/>
    <property type="project" value="UniProtKB-KW"/>
</dbReference>
<evidence type="ECO:0000256" key="1">
    <source>
        <dbReference type="ARBA" id="ARBA00022801"/>
    </source>
</evidence>
<dbReference type="Pfam" id="PF07859">
    <property type="entry name" value="Abhydrolase_3"/>
    <property type="match status" value="1"/>
</dbReference>
<dbReference type="InterPro" id="IPR013094">
    <property type="entry name" value="AB_hydrolase_3"/>
</dbReference>
<dbReference type="InterPro" id="IPR029058">
    <property type="entry name" value="AB_hydrolase_fold"/>
</dbReference>
<dbReference type="EMBL" id="JAPIUX010000005">
    <property type="protein sequence ID" value="MCX2561247.1"/>
    <property type="molecule type" value="Genomic_DNA"/>
</dbReference>
<keyword evidence="1 3" id="KW-0378">Hydrolase</keyword>